<gene>
    <name evidence="1" type="ORF">AVEN_25038_1</name>
    <name evidence="2" type="ORF">AVEN_78185_1</name>
</gene>
<dbReference type="EMBL" id="BGPR01063118">
    <property type="protein sequence ID" value="GBO38401.1"/>
    <property type="molecule type" value="Genomic_DNA"/>
</dbReference>
<accession>A0A4Y2WMW6</accession>
<comment type="caution">
    <text evidence="2">The sequence shown here is derived from an EMBL/GenBank/DDBJ whole genome shotgun (WGS) entry which is preliminary data.</text>
</comment>
<organism evidence="2 3">
    <name type="scientific">Araneus ventricosus</name>
    <name type="common">Orbweaver spider</name>
    <name type="synonym">Epeira ventricosa</name>
    <dbReference type="NCBI Taxonomy" id="182803"/>
    <lineage>
        <taxon>Eukaryota</taxon>
        <taxon>Metazoa</taxon>
        <taxon>Ecdysozoa</taxon>
        <taxon>Arthropoda</taxon>
        <taxon>Chelicerata</taxon>
        <taxon>Arachnida</taxon>
        <taxon>Araneae</taxon>
        <taxon>Araneomorphae</taxon>
        <taxon>Entelegynae</taxon>
        <taxon>Araneoidea</taxon>
        <taxon>Araneidae</taxon>
        <taxon>Araneus</taxon>
    </lineage>
</organism>
<dbReference type="Proteomes" id="UP000499080">
    <property type="component" value="Unassembled WGS sequence"/>
</dbReference>
<evidence type="ECO:0000313" key="2">
    <source>
        <dbReference type="EMBL" id="GBO38401.1"/>
    </source>
</evidence>
<evidence type="ECO:0000313" key="3">
    <source>
        <dbReference type="Proteomes" id="UP000499080"/>
    </source>
</evidence>
<proteinExistence type="predicted"/>
<protein>
    <submittedName>
        <fullName evidence="2">Uncharacterized protein</fullName>
    </submittedName>
</protein>
<reference evidence="2 3" key="1">
    <citation type="journal article" date="2019" name="Sci. Rep.">
        <title>Orb-weaving spider Araneus ventricosus genome elucidates the spidroin gene catalogue.</title>
        <authorList>
            <person name="Kono N."/>
            <person name="Nakamura H."/>
            <person name="Ohtoshi R."/>
            <person name="Moran D.A.P."/>
            <person name="Shinohara A."/>
            <person name="Yoshida Y."/>
            <person name="Fujiwara M."/>
            <person name="Mori M."/>
            <person name="Tomita M."/>
            <person name="Arakawa K."/>
        </authorList>
    </citation>
    <scope>NUCLEOTIDE SEQUENCE [LARGE SCALE GENOMIC DNA]</scope>
</reference>
<dbReference type="AlphaFoldDB" id="A0A4Y2WMW6"/>
<sequence length="97" mass="11368">MIMTGILFSLQMWQDLATELKAFTRLLGEKWESSITKQIRWSEFLCKKSRTCVGSIMKNIIDICTRSMQTSFTIYVRYRDEMLHLSAEDFREAQSSG</sequence>
<keyword evidence="3" id="KW-1185">Reference proteome</keyword>
<dbReference type="EMBL" id="BGPR01063117">
    <property type="protein sequence ID" value="GBO38400.1"/>
    <property type="molecule type" value="Genomic_DNA"/>
</dbReference>
<evidence type="ECO:0000313" key="1">
    <source>
        <dbReference type="EMBL" id="GBO38400.1"/>
    </source>
</evidence>
<name>A0A4Y2WMW6_ARAVE</name>